<comment type="caution">
    <text evidence="1">The sequence shown here is derived from an EMBL/GenBank/DDBJ whole genome shotgun (WGS) entry which is preliminary data.</text>
</comment>
<keyword evidence="2" id="KW-1185">Reference proteome</keyword>
<organism evidence="1 2">
    <name type="scientific">Lindgomyces ingoldianus</name>
    <dbReference type="NCBI Taxonomy" id="673940"/>
    <lineage>
        <taxon>Eukaryota</taxon>
        <taxon>Fungi</taxon>
        <taxon>Dikarya</taxon>
        <taxon>Ascomycota</taxon>
        <taxon>Pezizomycotina</taxon>
        <taxon>Dothideomycetes</taxon>
        <taxon>Pleosporomycetidae</taxon>
        <taxon>Pleosporales</taxon>
        <taxon>Lindgomycetaceae</taxon>
        <taxon>Lindgomyces</taxon>
    </lineage>
</organism>
<protein>
    <submittedName>
        <fullName evidence="1">Uncharacterized protein</fullName>
    </submittedName>
</protein>
<gene>
    <name evidence="1" type="ORF">BDR25DRAFT_90137</name>
</gene>
<evidence type="ECO:0000313" key="1">
    <source>
        <dbReference type="EMBL" id="KAF2476056.1"/>
    </source>
</evidence>
<reference evidence="1" key="1">
    <citation type="journal article" date="2020" name="Stud. Mycol.">
        <title>101 Dothideomycetes genomes: a test case for predicting lifestyles and emergence of pathogens.</title>
        <authorList>
            <person name="Haridas S."/>
            <person name="Albert R."/>
            <person name="Binder M."/>
            <person name="Bloem J."/>
            <person name="Labutti K."/>
            <person name="Salamov A."/>
            <person name="Andreopoulos B."/>
            <person name="Baker S."/>
            <person name="Barry K."/>
            <person name="Bills G."/>
            <person name="Bluhm B."/>
            <person name="Cannon C."/>
            <person name="Castanera R."/>
            <person name="Culley D."/>
            <person name="Daum C."/>
            <person name="Ezra D."/>
            <person name="Gonzalez J."/>
            <person name="Henrissat B."/>
            <person name="Kuo A."/>
            <person name="Liang C."/>
            <person name="Lipzen A."/>
            <person name="Lutzoni F."/>
            <person name="Magnuson J."/>
            <person name="Mondo S."/>
            <person name="Nolan M."/>
            <person name="Ohm R."/>
            <person name="Pangilinan J."/>
            <person name="Park H.-J."/>
            <person name="Ramirez L."/>
            <person name="Alfaro M."/>
            <person name="Sun H."/>
            <person name="Tritt A."/>
            <person name="Yoshinaga Y."/>
            <person name="Zwiers L.-H."/>
            <person name="Turgeon B."/>
            <person name="Goodwin S."/>
            <person name="Spatafora J."/>
            <person name="Crous P."/>
            <person name="Grigoriev I."/>
        </authorList>
    </citation>
    <scope>NUCLEOTIDE SEQUENCE</scope>
    <source>
        <strain evidence="1">ATCC 200398</strain>
    </source>
</reference>
<dbReference type="EMBL" id="MU003495">
    <property type="protein sequence ID" value="KAF2476056.1"/>
    <property type="molecule type" value="Genomic_DNA"/>
</dbReference>
<sequence>MCVRPLGSCGDCTPESHPATKSKKSRAVPTTHRATRLAAQKEYDLKELWCAFVRSHQRPAASARQSNAHESSPHEMLQR</sequence>
<proteinExistence type="predicted"/>
<evidence type="ECO:0000313" key="2">
    <source>
        <dbReference type="Proteomes" id="UP000799755"/>
    </source>
</evidence>
<accession>A0ACB6RA42</accession>
<name>A0ACB6RA42_9PLEO</name>
<dbReference type="Proteomes" id="UP000799755">
    <property type="component" value="Unassembled WGS sequence"/>
</dbReference>